<dbReference type="AlphaFoldDB" id="A0A174R9S3"/>
<dbReference type="EMBL" id="JAQNVG010000009">
    <property type="protein sequence ID" value="MDC2235602.1"/>
    <property type="molecule type" value="Genomic_DNA"/>
</dbReference>
<name>A0A174R9S3_BACT4</name>
<evidence type="ECO:0000313" key="6">
    <source>
        <dbReference type="Proteomes" id="UP000095541"/>
    </source>
</evidence>
<protein>
    <recommendedName>
        <fullName evidence="1">DUF4376 domain-containing protein</fullName>
    </recommendedName>
</protein>
<reference evidence="3 7" key="2">
    <citation type="journal article" date="2019" name="Nat. Med.">
        <title>A library of human gut bacterial isolates paired with longitudinal multiomics data enables mechanistic microbiome research.</title>
        <authorList>
            <person name="Poyet M."/>
            <person name="Groussin M."/>
            <person name="Gibbons S.M."/>
            <person name="Avila-Pacheco J."/>
            <person name="Jiang X."/>
            <person name="Kearney S.M."/>
            <person name="Perrotta A.R."/>
            <person name="Berdy B."/>
            <person name="Zhao S."/>
            <person name="Lieberman T.D."/>
            <person name="Swanson P.K."/>
            <person name="Smith M."/>
            <person name="Roesemann S."/>
            <person name="Alexander J.E."/>
            <person name="Rich S.A."/>
            <person name="Livny J."/>
            <person name="Vlamakis H."/>
            <person name="Clish C."/>
            <person name="Bullock K."/>
            <person name="Deik A."/>
            <person name="Scott J."/>
            <person name="Pierce K.A."/>
            <person name="Xavier R.J."/>
            <person name="Alm E.J."/>
        </authorList>
    </citation>
    <scope>NUCLEOTIDE SEQUENCE [LARGE SCALE GENOMIC DNA]</scope>
    <source>
        <strain evidence="3 7">BIOML-A165</strain>
    </source>
</reference>
<accession>A0A174R9S3</accession>
<dbReference type="GeneID" id="75114544"/>
<evidence type="ECO:0000259" key="1">
    <source>
        <dbReference type="Pfam" id="PF14301"/>
    </source>
</evidence>
<evidence type="ECO:0000313" key="4">
    <source>
        <dbReference type="EMBL" id="MCE9237154.1"/>
    </source>
</evidence>
<reference evidence="5" key="4">
    <citation type="submission" date="2022-10" db="EMBL/GenBank/DDBJ databases">
        <title>Human gut microbiome strain richness.</title>
        <authorList>
            <person name="Chen-Liaw A."/>
        </authorList>
    </citation>
    <scope>NUCLEOTIDE SEQUENCE</scope>
    <source>
        <strain evidence="5">1001283st1_A3_1001283B150304_161114</strain>
    </source>
</reference>
<proteinExistence type="predicted"/>
<evidence type="ECO:0000313" key="7">
    <source>
        <dbReference type="Proteomes" id="UP000460317"/>
    </source>
</evidence>
<reference evidence="4" key="3">
    <citation type="submission" date="2021-07" db="EMBL/GenBank/DDBJ databases">
        <title>Comparative genomics of Bacteroides fragilis group isolates reveals species-dependent resistance mechanisms and validates clinical tools for resistance prediction.</title>
        <authorList>
            <person name="Wallace M.J."/>
            <person name="Jean S."/>
            <person name="Wallace M.A."/>
            <person name="Carey-Ann B.D."/>
            <person name="Dantas G."/>
        </authorList>
    </citation>
    <scope>NUCLEOTIDE SEQUENCE</scope>
    <source>
        <strain evidence="4">BJH_160</strain>
    </source>
</reference>
<dbReference type="EMBL" id="CZBI01000002">
    <property type="protein sequence ID" value="CUP80941.1"/>
    <property type="molecule type" value="Genomic_DNA"/>
</dbReference>
<feature type="domain" description="DUF4376" evidence="1">
    <location>
        <begin position="54"/>
        <end position="157"/>
    </location>
</feature>
<dbReference type="RefSeq" id="WP_004325876.1">
    <property type="nucleotide sequence ID" value="NZ_CABJDH010000008.1"/>
</dbReference>
<dbReference type="Proteomes" id="UP000460317">
    <property type="component" value="Unassembled WGS sequence"/>
</dbReference>
<sequence>MIRIYADSKAEPVRCTNRRRGIWRITWDYQETETAEGVQRSYMEETFDHLPALAEIKAVINEWYNRKITDTIESGYVWNGLKVWLSMENQMNYKTAYDLALQTGGENLPVTFKLGEEDNPTFYEFASMQQLQEFYTGAVKHIQETQKEGWELKKAIDWSVYTLE</sequence>
<dbReference type="InterPro" id="IPR025484">
    <property type="entry name" value="DUF4376"/>
</dbReference>
<dbReference type="Proteomes" id="UP000095541">
    <property type="component" value="Unassembled WGS sequence"/>
</dbReference>
<dbReference type="EMBL" id="JAHYQA010000004">
    <property type="protein sequence ID" value="MCE9237154.1"/>
    <property type="molecule type" value="Genomic_DNA"/>
</dbReference>
<dbReference type="Proteomes" id="UP001200544">
    <property type="component" value="Unassembled WGS sequence"/>
</dbReference>
<dbReference type="Proteomes" id="UP001217776">
    <property type="component" value="Unassembled WGS sequence"/>
</dbReference>
<reference evidence="2 6" key="1">
    <citation type="submission" date="2015-09" db="EMBL/GenBank/DDBJ databases">
        <authorList>
            <consortium name="Pathogen Informatics"/>
        </authorList>
    </citation>
    <scope>NUCLEOTIDE SEQUENCE [LARGE SCALE GENOMIC DNA]</scope>
    <source>
        <strain evidence="2 6">2789STDY5834945</strain>
    </source>
</reference>
<dbReference type="EMBL" id="WCSB01000002">
    <property type="protein sequence ID" value="KAB4454913.1"/>
    <property type="molecule type" value="Genomic_DNA"/>
</dbReference>
<evidence type="ECO:0000313" key="2">
    <source>
        <dbReference type="EMBL" id="CUP80941.1"/>
    </source>
</evidence>
<dbReference type="Pfam" id="PF14301">
    <property type="entry name" value="DUF4376"/>
    <property type="match status" value="1"/>
</dbReference>
<gene>
    <name evidence="2" type="ORF">ERS852557_01758</name>
    <name evidence="3" type="ORF">GAN93_04470</name>
    <name evidence="4" type="ORF">K0H07_08285</name>
    <name evidence="5" type="ORF">PO127_07560</name>
</gene>
<organism evidence="2 6">
    <name type="scientific">Bacteroides thetaiotaomicron</name>
    <dbReference type="NCBI Taxonomy" id="818"/>
    <lineage>
        <taxon>Bacteria</taxon>
        <taxon>Pseudomonadati</taxon>
        <taxon>Bacteroidota</taxon>
        <taxon>Bacteroidia</taxon>
        <taxon>Bacteroidales</taxon>
        <taxon>Bacteroidaceae</taxon>
        <taxon>Bacteroides</taxon>
    </lineage>
</organism>
<evidence type="ECO:0000313" key="5">
    <source>
        <dbReference type="EMBL" id="MDC2235602.1"/>
    </source>
</evidence>
<evidence type="ECO:0000313" key="3">
    <source>
        <dbReference type="EMBL" id="KAB4454913.1"/>
    </source>
</evidence>